<organism evidence="1 2">
    <name type="scientific">Vibrio jasicida</name>
    <dbReference type="NCBI Taxonomy" id="766224"/>
    <lineage>
        <taxon>Bacteria</taxon>
        <taxon>Pseudomonadati</taxon>
        <taxon>Pseudomonadota</taxon>
        <taxon>Gammaproteobacteria</taxon>
        <taxon>Vibrionales</taxon>
        <taxon>Vibrionaceae</taxon>
        <taxon>Vibrio</taxon>
    </lineage>
</organism>
<sequence>MARVVRKQMGDSKMEKKVSFSGVVEVISSRGVSVPAHTEL</sequence>
<evidence type="ECO:0008006" key="3">
    <source>
        <dbReference type="Google" id="ProtNLM"/>
    </source>
</evidence>
<accession>A0AAU9QM95</accession>
<dbReference type="AlphaFoldDB" id="A0AAU9QM95"/>
<name>A0AAU9QM95_9VIBR</name>
<proteinExistence type="predicted"/>
<gene>
    <name evidence="1" type="ORF">THF1A12_200035</name>
</gene>
<comment type="caution">
    <text evidence="1">The sequence shown here is derived from an EMBL/GenBank/DDBJ whole genome shotgun (WGS) entry which is preliminary data.</text>
</comment>
<dbReference type="Proteomes" id="UP001295462">
    <property type="component" value="Unassembled WGS sequence"/>
</dbReference>
<evidence type="ECO:0000313" key="1">
    <source>
        <dbReference type="EMBL" id="CAH1588230.1"/>
    </source>
</evidence>
<evidence type="ECO:0000313" key="2">
    <source>
        <dbReference type="Proteomes" id="UP001295462"/>
    </source>
</evidence>
<protein>
    <recommendedName>
        <fullName evidence="3">30S ribosomal protein S17</fullName>
    </recommendedName>
</protein>
<dbReference type="EMBL" id="CAKMUD010000073">
    <property type="protein sequence ID" value="CAH1588230.1"/>
    <property type="molecule type" value="Genomic_DNA"/>
</dbReference>
<reference evidence="1" key="1">
    <citation type="submission" date="2022-01" db="EMBL/GenBank/DDBJ databases">
        <authorList>
            <person name="Lagorce A."/>
        </authorList>
    </citation>
    <scope>NUCLEOTIDE SEQUENCE</scope>
    <source>
        <strain evidence="1">Th15_F1_A12</strain>
    </source>
</reference>